<name>A0A2C8ZGY4_9MICO</name>
<accession>A0A2C8ZGY4</accession>
<protein>
    <recommendedName>
        <fullName evidence="3">Winged helix-turn-helix domain-containing protein</fullName>
    </recommendedName>
</protein>
<sequence>MNGKRTAAVHGALRLLEARLLHARLSGRLGIVVHVVDSVSAAQARRIALAAQGFGRQESGRQGRQVGTRQLNQLIRRLGVLQLDSVNVFERSHYLPVFARLGAYDRSILDTLTFGARSRYTEAWAHQAAIIPIESWPLWRWAMDERREPTNTWGRWAEAHAPMLDFLRTELAEKGPVPAGKIEHEANARTGPWWGWSDVKTGLECLFMFGEVVAAGRTRFERTYALAEQCLPSEIVGRIIPKRDATRELVRSGAEALGIGTVRDIADYWRLSQAVTKTALGELVDSGDVLPVRVEGWQQAYLHRDARIPRRIDHLALLSPFDPIVWERARALRMFDFHYRIEIYTPAAKRIFGYYTLPLLQDDAIVGRIDLKTDRQNSVLLVQSAWRETGASIDLDRVAVLLRDTAAWQGMDGISVVGRGDLSADLAGVLGA</sequence>
<evidence type="ECO:0008006" key="3">
    <source>
        <dbReference type="Google" id="ProtNLM"/>
    </source>
</evidence>
<dbReference type="AlphaFoldDB" id="A0A2C8ZGY4"/>
<dbReference type="PANTHER" id="PTHR30528:SF0">
    <property type="entry name" value="CYTOPLASMIC PROTEIN"/>
    <property type="match status" value="1"/>
</dbReference>
<dbReference type="InterPro" id="IPR009351">
    <property type="entry name" value="AlkZ-like"/>
</dbReference>
<evidence type="ECO:0000313" key="1">
    <source>
        <dbReference type="EMBL" id="SOE63927.1"/>
    </source>
</evidence>
<reference evidence="1 2" key="1">
    <citation type="submission" date="2017-09" db="EMBL/GenBank/DDBJ databases">
        <authorList>
            <person name="Ehlers B."/>
            <person name="Leendertz F.H."/>
        </authorList>
    </citation>
    <scope>NUCLEOTIDE SEQUENCE [LARGE SCALE GENOMIC DNA]</scope>
    <source>
        <strain evidence="1 2">CGMCC 1.05381</strain>
    </source>
</reference>
<gene>
    <name evidence="1" type="ORF">SAMN06296378_1298</name>
</gene>
<dbReference type="PANTHER" id="PTHR30528">
    <property type="entry name" value="CYTOPLASMIC PROTEIN"/>
    <property type="match status" value="1"/>
</dbReference>
<dbReference type="Proteomes" id="UP000219440">
    <property type="component" value="Unassembled WGS sequence"/>
</dbReference>
<evidence type="ECO:0000313" key="2">
    <source>
        <dbReference type="Proteomes" id="UP000219440"/>
    </source>
</evidence>
<dbReference type="RefSeq" id="WP_229671224.1">
    <property type="nucleotide sequence ID" value="NZ_BMLC01000001.1"/>
</dbReference>
<dbReference type="Pfam" id="PF06224">
    <property type="entry name" value="AlkZ-like"/>
    <property type="match status" value="1"/>
</dbReference>
<proteinExistence type="predicted"/>
<keyword evidence="2" id="KW-1185">Reference proteome</keyword>
<organism evidence="1 2">
    <name type="scientific">Salinibacterium xinjiangense</name>
    <dbReference type="NCBI Taxonomy" id="386302"/>
    <lineage>
        <taxon>Bacteria</taxon>
        <taxon>Bacillati</taxon>
        <taxon>Actinomycetota</taxon>
        <taxon>Actinomycetes</taxon>
        <taxon>Micrococcales</taxon>
        <taxon>Microbacteriaceae</taxon>
        <taxon>Salinibacterium</taxon>
    </lineage>
</organism>
<dbReference type="EMBL" id="OCST01000003">
    <property type="protein sequence ID" value="SOE63927.1"/>
    <property type="molecule type" value="Genomic_DNA"/>
</dbReference>